<dbReference type="InterPro" id="IPR050921">
    <property type="entry name" value="T4SS_GSP_E_ATPase"/>
</dbReference>
<protein>
    <recommendedName>
        <fullName evidence="2">Bacterial type II secretion system protein E domain-containing protein</fullName>
    </recommendedName>
</protein>
<dbReference type="PANTHER" id="PTHR30486">
    <property type="entry name" value="TWITCHING MOTILITY PROTEIN PILT"/>
    <property type="match status" value="1"/>
</dbReference>
<evidence type="ECO:0000313" key="3">
    <source>
        <dbReference type="EMBL" id="PUA32637.1"/>
    </source>
</evidence>
<dbReference type="SUPFAM" id="SSF52540">
    <property type="entry name" value="P-loop containing nucleoside triphosphate hydrolases"/>
    <property type="match status" value="1"/>
</dbReference>
<dbReference type="AlphaFoldDB" id="A0A2R7Y5I1"/>
<dbReference type="PANTHER" id="PTHR30486:SF6">
    <property type="entry name" value="TYPE IV PILUS RETRACTATION ATPASE PILT"/>
    <property type="match status" value="1"/>
</dbReference>
<dbReference type="GO" id="GO:0016887">
    <property type="term" value="F:ATP hydrolysis activity"/>
    <property type="evidence" value="ECO:0007669"/>
    <property type="project" value="InterPro"/>
</dbReference>
<feature type="domain" description="Bacterial type II secretion system protein E" evidence="2">
    <location>
        <begin position="314"/>
        <end position="484"/>
    </location>
</feature>
<gene>
    <name evidence="3" type="ORF">B9J98_04075</name>
</gene>
<proteinExistence type="inferred from homology"/>
<reference evidence="3 4" key="1">
    <citation type="submission" date="2017-04" db="EMBL/GenBank/DDBJ databases">
        <title>Draft Aigarchaeota genome from a New Zealand hot spring.</title>
        <authorList>
            <person name="Reysenbach A.-L."/>
            <person name="Donaho J.A."/>
            <person name="Gerhart J."/>
            <person name="Kelley J.F."/>
            <person name="Kouba K."/>
            <person name="Podar M."/>
            <person name="Stott M."/>
        </authorList>
    </citation>
    <scope>NUCLEOTIDE SEQUENCE [LARGE SCALE GENOMIC DNA]</scope>
    <source>
        <strain evidence="3">NZ13_MG1</strain>
    </source>
</reference>
<dbReference type="Gene3D" id="3.30.450.380">
    <property type="match status" value="1"/>
</dbReference>
<dbReference type="Gene3D" id="3.40.50.300">
    <property type="entry name" value="P-loop containing nucleotide triphosphate hydrolases"/>
    <property type="match status" value="1"/>
</dbReference>
<comment type="caution">
    <text evidence="3">The sequence shown here is derived from an EMBL/GenBank/DDBJ whole genome shotgun (WGS) entry which is preliminary data.</text>
</comment>
<dbReference type="InterPro" id="IPR027417">
    <property type="entry name" value="P-loop_NTPase"/>
</dbReference>
<dbReference type="EMBL" id="NDWU01000008">
    <property type="protein sequence ID" value="PUA32637.1"/>
    <property type="molecule type" value="Genomic_DNA"/>
</dbReference>
<dbReference type="InterPro" id="IPR001482">
    <property type="entry name" value="T2SS/T4SS_dom"/>
</dbReference>
<accession>A0A2R7Y5I1</accession>
<organism evidence="3 4">
    <name type="scientific">Candidatus Terraquivivens tikiterensis</name>
    <dbReference type="NCBI Taxonomy" id="1980982"/>
    <lineage>
        <taxon>Archaea</taxon>
        <taxon>Nitrososphaerota</taxon>
        <taxon>Candidatus Wolframiiraptoraceae</taxon>
        <taxon>Candidatus Terraquivivens</taxon>
    </lineage>
</organism>
<evidence type="ECO:0000256" key="1">
    <source>
        <dbReference type="ARBA" id="ARBA00006611"/>
    </source>
</evidence>
<name>A0A2R7Y5I1_9ARCH</name>
<evidence type="ECO:0000313" key="4">
    <source>
        <dbReference type="Proteomes" id="UP000244066"/>
    </source>
</evidence>
<dbReference type="Proteomes" id="UP000244066">
    <property type="component" value="Unassembled WGS sequence"/>
</dbReference>
<sequence length="612" mass="69247">MGWHRMSVVDCPRCGMKLEHGMKYCPGCGVMVSLLLEEAKESDKLKKAEEKEAEGKKVKEKRRRRVWAGEAEPKTREEERASKVLDALRQYLMVNVSIPVPLRDDRRGDTLEEYPVGIANVRIAYDGLTGLYMVTEPEMSGVEKLVYALTVDAIYRKADVRGLELELLRGPRRVGVDGEDRVASKIDEMISSFMRDSFKKVGVNPDEESVARVRYFLNREIFGLGPVDVPARDPKVEDISCVGPRIPVRVVHRDYAHYLYLQTNIIFPDDEALNDYMNKHAHRAGSVMTVYKPYADFAMSDRSRFAGILGRELTAYGPAFTIRKFPEDPWSLPRLVNMKMLTPVMAGYLWFALENKALIGLAGPTGSGKTSLFTALLACLHPNSKIITVEDVFEINIPHEHWLPMTTRRPAMMAIGHLDISESELIDIAMRMRPDYLVIGEVRKDESVYYLLKSAFTGHGGGFTFHAGSPQEFYSRLSIMLRKTGLSEAMLTFLWGCAMTSFQDTAQGRVRRVSSVAEIIPNPESQTGLDVVEVFSYRKADDSFHPETAEEAVGRSVKIKWLLERTGFSKEWAVGQIEERARLVEEASKSDMGLREFHRLVAERLYKKVGAR</sequence>
<comment type="similarity">
    <text evidence="1">Belongs to the GSP E family.</text>
</comment>
<evidence type="ECO:0000259" key="2">
    <source>
        <dbReference type="Pfam" id="PF00437"/>
    </source>
</evidence>
<dbReference type="Pfam" id="PF00437">
    <property type="entry name" value="T2SSE"/>
    <property type="match status" value="1"/>
</dbReference>